<evidence type="ECO:0000313" key="3">
    <source>
        <dbReference type="Proteomes" id="UP000007875"/>
    </source>
</evidence>
<protein>
    <submittedName>
        <fullName evidence="2">Uncharacterized protein</fullName>
    </submittedName>
</protein>
<dbReference type="Ensembl" id="ENSCSAVT00000015225.1">
    <property type="protein sequence ID" value="ENSCSAVP00000015051.1"/>
    <property type="gene ID" value="ENSCSAVG00000008824.1"/>
</dbReference>
<evidence type="ECO:0000256" key="1">
    <source>
        <dbReference type="SAM" id="Coils"/>
    </source>
</evidence>
<dbReference type="HOGENOM" id="CLU_1444060_0_0_1"/>
<reference evidence="2" key="3">
    <citation type="submission" date="2025-09" db="UniProtKB">
        <authorList>
            <consortium name="Ensembl"/>
        </authorList>
    </citation>
    <scope>IDENTIFICATION</scope>
</reference>
<organism evidence="2 3">
    <name type="scientific">Ciona savignyi</name>
    <name type="common">Pacific transparent sea squirt</name>
    <dbReference type="NCBI Taxonomy" id="51511"/>
    <lineage>
        <taxon>Eukaryota</taxon>
        <taxon>Metazoa</taxon>
        <taxon>Chordata</taxon>
        <taxon>Tunicata</taxon>
        <taxon>Ascidiacea</taxon>
        <taxon>Phlebobranchia</taxon>
        <taxon>Cionidae</taxon>
        <taxon>Ciona</taxon>
    </lineage>
</organism>
<dbReference type="AlphaFoldDB" id="H2ZBT6"/>
<name>H2ZBT6_CIOSA</name>
<dbReference type="InParanoid" id="H2ZBT6"/>
<proteinExistence type="predicted"/>
<reference evidence="3" key="1">
    <citation type="submission" date="2003-08" db="EMBL/GenBank/DDBJ databases">
        <authorList>
            <person name="Birren B."/>
            <person name="Nusbaum C."/>
            <person name="Abebe A."/>
            <person name="Abouelleil A."/>
            <person name="Adekoya E."/>
            <person name="Ait-zahra M."/>
            <person name="Allen N."/>
            <person name="Allen T."/>
            <person name="An P."/>
            <person name="Anderson M."/>
            <person name="Anderson S."/>
            <person name="Arachchi H."/>
            <person name="Armbruster J."/>
            <person name="Bachantsang P."/>
            <person name="Baldwin J."/>
            <person name="Barry A."/>
            <person name="Bayul T."/>
            <person name="Blitshsteyn B."/>
            <person name="Bloom T."/>
            <person name="Blye J."/>
            <person name="Boguslavskiy L."/>
            <person name="Borowsky M."/>
            <person name="Boukhgalter B."/>
            <person name="Brunache A."/>
            <person name="Butler J."/>
            <person name="Calixte N."/>
            <person name="Calvo S."/>
            <person name="Camarata J."/>
            <person name="Campo K."/>
            <person name="Chang J."/>
            <person name="Cheshatsang Y."/>
            <person name="Citroen M."/>
            <person name="Collymore A."/>
            <person name="Considine T."/>
            <person name="Cook A."/>
            <person name="Cooke P."/>
            <person name="Corum B."/>
            <person name="Cuomo C."/>
            <person name="David R."/>
            <person name="Dawoe T."/>
            <person name="Degray S."/>
            <person name="Dodge S."/>
            <person name="Dooley K."/>
            <person name="Dorje P."/>
            <person name="Dorjee K."/>
            <person name="Dorris L."/>
            <person name="Duffey N."/>
            <person name="Dupes A."/>
            <person name="Elkins T."/>
            <person name="Engels R."/>
            <person name="Erickson J."/>
            <person name="Farina A."/>
            <person name="Faro S."/>
            <person name="Ferreira P."/>
            <person name="Fischer H."/>
            <person name="Fitzgerald M."/>
            <person name="Foley K."/>
            <person name="Gage D."/>
            <person name="Galagan J."/>
            <person name="Gearin G."/>
            <person name="Gnerre S."/>
            <person name="Gnirke A."/>
            <person name="Goyette A."/>
            <person name="Graham J."/>
            <person name="Grandbois E."/>
            <person name="Gyaltsen K."/>
            <person name="Hafez N."/>
            <person name="Hagopian D."/>
            <person name="Hagos B."/>
            <person name="Hall J."/>
            <person name="Hatcher B."/>
            <person name="Heller A."/>
            <person name="Higgins H."/>
            <person name="Honan T."/>
            <person name="Horn A."/>
            <person name="Houde N."/>
            <person name="Hughes L."/>
            <person name="Hulme W."/>
            <person name="Husby E."/>
            <person name="Iliev I."/>
            <person name="Jaffe D."/>
            <person name="Jones C."/>
            <person name="Kamal M."/>
            <person name="Kamat A."/>
            <person name="Kamvysselis M."/>
            <person name="Karlsson E."/>
            <person name="Kells C."/>
            <person name="Kieu A."/>
            <person name="Kisner P."/>
            <person name="Kodira C."/>
            <person name="Kulbokas E."/>
            <person name="Labutti K."/>
            <person name="Lama D."/>
            <person name="Landers T."/>
            <person name="Leger J."/>
            <person name="Levine S."/>
            <person name="Lewis D."/>
            <person name="Lewis T."/>
            <person name="Lindblad-toh K."/>
            <person name="Liu X."/>
            <person name="Lokyitsang T."/>
            <person name="Lokyitsang Y."/>
            <person name="Lucien O."/>
            <person name="Lui A."/>
            <person name="Ma L.J."/>
            <person name="Mabbitt R."/>
            <person name="Macdonald J."/>
            <person name="Maclean C."/>
            <person name="Major J."/>
            <person name="Manning J."/>
            <person name="Marabella R."/>
            <person name="Maru K."/>
            <person name="Matthews C."/>
            <person name="Mauceli E."/>
            <person name="Mccarthy M."/>
            <person name="Mcdonough S."/>
            <person name="Mcghee T."/>
            <person name="Meldrim J."/>
            <person name="Meneus L."/>
            <person name="Mesirov J."/>
            <person name="Mihalev A."/>
            <person name="Mihova T."/>
            <person name="Mikkelsen T."/>
            <person name="Mlenga V."/>
            <person name="Moru K."/>
            <person name="Mozes J."/>
            <person name="Mulrain L."/>
            <person name="Munson G."/>
            <person name="Naylor J."/>
            <person name="Newes C."/>
            <person name="Nguyen C."/>
            <person name="Nguyen N."/>
            <person name="Nguyen T."/>
            <person name="Nicol R."/>
            <person name="Nielsen C."/>
            <person name="Nizzari M."/>
            <person name="Norbu C."/>
            <person name="Norbu N."/>
            <person name="O'donnell P."/>
            <person name="Okoawo O."/>
            <person name="O'leary S."/>
            <person name="Omotosho B."/>
            <person name="O'neill K."/>
            <person name="Osman S."/>
            <person name="Parker S."/>
            <person name="Perrin D."/>
            <person name="Phunkhang P."/>
            <person name="Piqani B."/>
            <person name="Purcell S."/>
            <person name="Rachupka T."/>
            <person name="Ramasamy U."/>
            <person name="Rameau R."/>
            <person name="Ray V."/>
            <person name="Raymond C."/>
            <person name="Retta R."/>
            <person name="Richardson S."/>
            <person name="Rise C."/>
            <person name="Rodriguez J."/>
            <person name="Rogers J."/>
            <person name="Rogov P."/>
            <person name="Rutman M."/>
            <person name="Schupbach R."/>
            <person name="Seaman C."/>
            <person name="Settipalli S."/>
            <person name="Sharpe T."/>
            <person name="Sheridan J."/>
            <person name="Sherpa N."/>
            <person name="Shi J."/>
            <person name="Smirnov S."/>
            <person name="Smith C."/>
            <person name="Sougnez C."/>
            <person name="Spencer B."/>
            <person name="Stalker J."/>
            <person name="Stange-thomann N."/>
            <person name="Stavropoulos S."/>
            <person name="Stetson K."/>
            <person name="Stone C."/>
            <person name="Stone S."/>
            <person name="Stubbs M."/>
            <person name="Talamas J."/>
            <person name="Tchuinga P."/>
            <person name="Tenzing P."/>
            <person name="Tesfaye S."/>
            <person name="Theodore J."/>
            <person name="Thoulutsang Y."/>
            <person name="Topham K."/>
            <person name="Towey S."/>
            <person name="Tsamla T."/>
            <person name="Tsomo N."/>
            <person name="Vallee D."/>
            <person name="Vassiliev H."/>
            <person name="Venkataraman V."/>
            <person name="Vinson J."/>
            <person name="Vo A."/>
            <person name="Wade C."/>
            <person name="Wang S."/>
            <person name="Wangchuk T."/>
            <person name="Wangdi T."/>
            <person name="Whittaker C."/>
            <person name="Wilkinson J."/>
            <person name="Wu Y."/>
            <person name="Wyman D."/>
            <person name="Yadav S."/>
            <person name="Yang S."/>
            <person name="Yang X."/>
            <person name="Yeager S."/>
            <person name="Yee E."/>
            <person name="Young G."/>
            <person name="Zainoun J."/>
            <person name="Zembeck L."/>
            <person name="Zimmer A."/>
            <person name="Zody M."/>
            <person name="Lander E."/>
        </authorList>
    </citation>
    <scope>NUCLEOTIDE SEQUENCE [LARGE SCALE GENOMIC DNA]</scope>
</reference>
<keyword evidence="3" id="KW-1185">Reference proteome</keyword>
<keyword evidence="1" id="KW-0175">Coiled coil</keyword>
<dbReference type="STRING" id="51511.ENSCSAVP00000015051"/>
<dbReference type="Proteomes" id="UP000007875">
    <property type="component" value="Unassembled WGS sequence"/>
</dbReference>
<dbReference type="GeneTree" id="ENSGT00940000173734"/>
<feature type="coiled-coil region" evidence="1">
    <location>
        <begin position="87"/>
        <end position="114"/>
    </location>
</feature>
<accession>H2ZBT6</accession>
<evidence type="ECO:0000313" key="2">
    <source>
        <dbReference type="Ensembl" id="ENSCSAVP00000015051.1"/>
    </source>
</evidence>
<reference evidence="2" key="2">
    <citation type="submission" date="2025-08" db="UniProtKB">
        <authorList>
            <consortium name="Ensembl"/>
        </authorList>
    </citation>
    <scope>IDENTIFICATION</scope>
</reference>
<sequence>MASMGNQTIDIAPFLLELRHNISNSIQEDVDQIILELKGTITENLAVVQTSVNEMNSVLRTLPSTLVRFTTDRIQPPAEGNRASFDLTVMNATLRRLKHQNEILKRRAQAATDLQEVIRQQNAILSGQNRELRLKTQQLDMRTQDLKTELSVLSSIVSLHNRSLDGSTERISDTEVTALSDRLADVTV</sequence>